<accession>A0A853DI73</accession>
<dbReference type="SUPFAM" id="SSF103473">
    <property type="entry name" value="MFS general substrate transporter"/>
    <property type="match status" value="1"/>
</dbReference>
<feature type="transmembrane region" description="Helical" evidence="6">
    <location>
        <begin position="272"/>
        <end position="295"/>
    </location>
</feature>
<organism evidence="7 8">
    <name type="scientific">Allobranchiibius huperziae</name>
    <dbReference type="NCBI Taxonomy" id="1874116"/>
    <lineage>
        <taxon>Bacteria</taxon>
        <taxon>Bacillati</taxon>
        <taxon>Actinomycetota</taxon>
        <taxon>Actinomycetes</taxon>
        <taxon>Micrococcales</taxon>
        <taxon>Dermacoccaceae</taxon>
        <taxon>Allobranchiibius</taxon>
    </lineage>
</organism>
<evidence type="ECO:0000256" key="5">
    <source>
        <dbReference type="ARBA" id="ARBA00023136"/>
    </source>
</evidence>
<feature type="transmembrane region" description="Helical" evidence="6">
    <location>
        <begin position="244"/>
        <end position="266"/>
    </location>
</feature>
<dbReference type="Gene3D" id="1.20.1250.20">
    <property type="entry name" value="MFS general substrate transporter like domains"/>
    <property type="match status" value="1"/>
</dbReference>
<reference evidence="7 8" key="1">
    <citation type="submission" date="2020-07" db="EMBL/GenBank/DDBJ databases">
        <title>Sequencing the genomes of 1000 actinobacteria strains.</title>
        <authorList>
            <person name="Klenk H.-P."/>
        </authorList>
    </citation>
    <scope>NUCLEOTIDE SEQUENCE [LARGE SCALE GENOMIC DNA]</scope>
    <source>
        <strain evidence="7 8">DSM 29531</strain>
    </source>
</reference>
<evidence type="ECO:0000256" key="6">
    <source>
        <dbReference type="SAM" id="Phobius"/>
    </source>
</evidence>
<keyword evidence="5 6" id="KW-0472">Membrane</keyword>
<dbReference type="PANTHER" id="PTHR23513:SF11">
    <property type="entry name" value="STAPHYLOFERRIN A TRANSPORTER"/>
    <property type="match status" value="1"/>
</dbReference>
<evidence type="ECO:0000256" key="4">
    <source>
        <dbReference type="ARBA" id="ARBA00022989"/>
    </source>
</evidence>
<feature type="transmembrane region" description="Helical" evidence="6">
    <location>
        <begin position="59"/>
        <end position="79"/>
    </location>
</feature>
<feature type="transmembrane region" description="Helical" evidence="6">
    <location>
        <begin position="31"/>
        <end position="53"/>
    </location>
</feature>
<feature type="transmembrane region" description="Helical" evidence="6">
    <location>
        <begin position="178"/>
        <end position="204"/>
    </location>
</feature>
<name>A0A853DI73_9MICO</name>
<feature type="transmembrane region" description="Helical" evidence="6">
    <location>
        <begin position="91"/>
        <end position="109"/>
    </location>
</feature>
<dbReference type="GO" id="GO:0005886">
    <property type="term" value="C:plasma membrane"/>
    <property type="evidence" value="ECO:0007669"/>
    <property type="project" value="UniProtKB-SubCell"/>
</dbReference>
<keyword evidence="2" id="KW-1003">Cell membrane</keyword>
<evidence type="ECO:0000256" key="1">
    <source>
        <dbReference type="ARBA" id="ARBA00004651"/>
    </source>
</evidence>
<sequence length="431" mass="44542">MSTFVSRGSQLRQVIPAPVRRVFANQGYRRFGAAVGVDRFAGTLWLAVVAWVASSANHWVYAAIMTLGTLPAILLLVFGGAASDAFGAGRVLLVTSALRIAVAVVWAVATPFSGRTTLLWVLTAVAVVWDGMEGYHEPAVEAYPNYFLPTTELSSDAVDADRLIGRIAQTLGAVTGGVVLGTAGGLTTSAVVFVLLLIAAAVLYGRTSRLVGFPQERVDTEGILGDVRAGMRLVRAQPVLIRTYPVQAVTSMTGGGAVTVGAALLARHYHWAAAWYGVSFGGFIAGILIGTLWAIHRKDQARHHVRTALIGASIAAIAALVAGLTSSAPVYAIAVTLIGITTGPMGPYLTGYARVRAKDLSNDGEVTGRMLAPLLLGLQLEPLGYLIVAGAAAAGSISAGIVVLGLLSLATCAVALSSDQVRQAGVATTTA</sequence>
<evidence type="ECO:0008006" key="9">
    <source>
        <dbReference type="Google" id="ProtNLM"/>
    </source>
</evidence>
<comment type="caution">
    <text evidence="7">The sequence shown here is derived from an EMBL/GenBank/DDBJ whole genome shotgun (WGS) entry which is preliminary data.</text>
</comment>
<gene>
    <name evidence="7" type="ORF">HNR15_003486</name>
</gene>
<keyword evidence="3 6" id="KW-0812">Transmembrane</keyword>
<feature type="transmembrane region" description="Helical" evidence="6">
    <location>
        <begin position="370"/>
        <end position="391"/>
    </location>
</feature>
<evidence type="ECO:0000256" key="3">
    <source>
        <dbReference type="ARBA" id="ARBA00022692"/>
    </source>
</evidence>
<protein>
    <recommendedName>
        <fullName evidence="9">MFS transporter</fullName>
    </recommendedName>
</protein>
<feature type="transmembrane region" description="Helical" evidence="6">
    <location>
        <begin position="307"/>
        <end position="324"/>
    </location>
</feature>
<dbReference type="AlphaFoldDB" id="A0A853DI73"/>
<dbReference type="Proteomes" id="UP000571817">
    <property type="component" value="Unassembled WGS sequence"/>
</dbReference>
<evidence type="ECO:0000256" key="2">
    <source>
        <dbReference type="ARBA" id="ARBA00022475"/>
    </source>
</evidence>
<dbReference type="RefSeq" id="WP_179483862.1">
    <property type="nucleotide sequence ID" value="NZ_JACCFW010000002.1"/>
</dbReference>
<dbReference type="PANTHER" id="PTHR23513">
    <property type="entry name" value="INTEGRAL MEMBRANE EFFLUX PROTEIN-RELATED"/>
    <property type="match status" value="1"/>
</dbReference>
<feature type="transmembrane region" description="Helical" evidence="6">
    <location>
        <begin position="330"/>
        <end position="349"/>
    </location>
</feature>
<keyword evidence="8" id="KW-1185">Reference proteome</keyword>
<evidence type="ECO:0000313" key="8">
    <source>
        <dbReference type="Proteomes" id="UP000571817"/>
    </source>
</evidence>
<proteinExistence type="predicted"/>
<comment type="subcellular location">
    <subcellularLocation>
        <location evidence="1">Cell membrane</location>
        <topology evidence="1">Multi-pass membrane protein</topology>
    </subcellularLocation>
</comment>
<feature type="transmembrane region" description="Helical" evidence="6">
    <location>
        <begin position="397"/>
        <end position="416"/>
    </location>
</feature>
<evidence type="ECO:0000313" key="7">
    <source>
        <dbReference type="EMBL" id="NYJ76468.1"/>
    </source>
</evidence>
<dbReference type="EMBL" id="JACCFW010000002">
    <property type="protein sequence ID" value="NYJ76468.1"/>
    <property type="molecule type" value="Genomic_DNA"/>
</dbReference>
<dbReference type="InterPro" id="IPR036259">
    <property type="entry name" value="MFS_trans_sf"/>
</dbReference>
<keyword evidence="4 6" id="KW-1133">Transmembrane helix</keyword>